<name>A0A3M2SFM5_9HYPO</name>
<accession>A0A3M2SFM5</accession>
<evidence type="ECO:0000256" key="1">
    <source>
        <dbReference type="SAM" id="MobiDB-lite"/>
    </source>
</evidence>
<protein>
    <submittedName>
        <fullName evidence="2">Uncharacterized protein</fullName>
    </submittedName>
</protein>
<gene>
    <name evidence="2" type="ORF">CDV36_004431</name>
</gene>
<feature type="region of interest" description="Disordered" evidence="1">
    <location>
        <begin position="1"/>
        <end position="29"/>
    </location>
</feature>
<sequence length="86" mass="9883">MVDWYANNNNQQGQSPQKSATPKTETGSLDPAICKRSYAIIDEKRMNSEYLVEYKQSPTSSSLDLSDRRITRILHLHTYSYKVISI</sequence>
<feature type="compositionally biased region" description="Polar residues" evidence="1">
    <location>
        <begin position="1"/>
        <end position="27"/>
    </location>
</feature>
<dbReference type="Proteomes" id="UP000277212">
    <property type="component" value="Unassembled WGS sequence"/>
</dbReference>
<comment type="caution">
    <text evidence="2">The sequence shown here is derived from an EMBL/GenBank/DDBJ whole genome shotgun (WGS) entry which is preliminary data.</text>
</comment>
<organism evidence="2 3">
    <name type="scientific">Fusarium kuroshium</name>
    <dbReference type="NCBI Taxonomy" id="2010991"/>
    <lineage>
        <taxon>Eukaryota</taxon>
        <taxon>Fungi</taxon>
        <taxon>Dikarya</taxon>
        <taxon>Ascomycota</taxon>
        <taxon>Pezizomycotina</taxon>
        <taxon>Sordariomycetes</taxon>
        <taxon>Hypocreomycetidae</taxon>
        <taxon>Hypocreales</taxon>
        <taxon>Nectriaceae</taxon>
        <taxon>Fusarium</taxon>
        <taxon>Fusarium solani species complex</taxon>
    </lineage>
</organism>
<dbReference type="EMBL" id="NKUJ01000056">
    <property type="protein sequence ID" value="RMJ15932.1"/>
    <property type="molecule type" value="Genomic_DNA"/>
</dbReference>
<dbReference type="AlphaFoldDB" id="A0A3M2SFM5"/>
<keyword evidence="3" id="KW-1185">Reference proteome</keyword>
<reference evidence="2 3" key="1">
    <citation type="submission" date="2017-06" db="EMBL/GenBank/DDBJ databases">
        <title>Comparative genomic analysis of Ambrosia Fusariam Clade fungi.</title>
        <authorList>
            <person name="Stajich J.E."/>
            <person name="Carrillo J."/>
            <person name="Kijimoto T."/>
            <person name="Eskalen A."/>
            <person name="O'Donnell K."/>
            <person name="Kasson M."/>
        </authorList>
    </citation>
    <scope>NUCLEOTIDE SEQUENCE [LARGE SCALE GENOMIC DNA]</scope>
    <source>
        <strain evidence="2">UCR3666</strain>
    </source>
</reference>
<evidence type="ECO:0000313" key="3">
    <source>
        <dbReference type="Proteomes" id="UP000277212"/>
    </source>
</evidence>
<proteinExistence type="predicted"/>
<evidence type="ECO:0000313" key="2">
    <source>
        <dbReference type="EMBL" id="RMJ15932.1"/>
    </source>
</evidence>